<evidence type="ECO:0000256" key="6">
    <source>
        <dbReference type="SAM" id="Phobius"/>
    </source>
</evidence>
<dbReference type="Proteomes" id="UP001602013">
    <property type="component" value="Unassembled WGS sequence"/>
</dbReference>
<keyword evidence="4 6" id="KW-1133">Transmembrane helix</keyword>
<protein>
    <submittedName>
        <fullName evidence="7">FtsW/RodA/SpoVE family cell cycle protein</fullName>
    </submittedName>
</protein>
<comment type="caution">
    <text evidence="7">The sequence shown here is derived from an EMBL/GenBank/DDBJ whole genome shotgun (WGS) entry which is preliminary data.</text>
</comment>
<feature type="transmembrane region" description="Helical" evidence="6">
    <location>
        <begin position="98"/>
        <end position="117"/>
    </location>
</feature>
<dbReference type="EMBL" id="JBIASD010000037">
    <property type="protein sequence ID" value="MFF3670917.1"/>
    <property type="molecule type" value="Genomic_DNA"/>
</dbReference>
<keyword evidence="8" id="KW-1185">Reference proteome</keyword>
<feature type="transmembrane region" description="Helical" evidence="6">
    <location>
        <begin position="227"/>
        <end position="244"/>
    </location>
</feature>
<proteinExistence type="predicted"/>
<accession>A0ABW6T1G5</accession>
<sequence length="446" mass="47423">MTAKRRGAQLAMLAFAVVVVMCAYAGVGLGIDGTIPAGMLTYGLGLGALMLAAYLVLAKWAPWADPLILPLVTLVNGIGLVMIYRIEQTGQAGASATTQLMWTALGVVMFSATLIVLKDHRALQRLTYTAGFAGLALLLLPLLPFIGKEINGARIWVGIGPFSIQPSEFAKIALVVFFAGYLVAKRDVLALAGRRLLFIDLPRARDLGPVLITWAVSLGVLVMQKDLGSSLLLFGAFIAMLYVATQRTSWVLIGALLFIGGAVLAGQIFSHVELRFNIWLNADDPALFEGPSYQLMQGLFAIGSGGILGTGLGQGYPNSIPLSFSDFIFSATGEELGLTGLMAILMVYALIVQRGLRTSLAARDPFSKLLAGGLSFILAWQVFIIVGGVTRLIPLTGLVTPFMSAGGSALLANWMLIALLVRMSDAARKPPPQAIQDEGLTQVMQR</sequence>
<reference evidence="7 8" key="1">
    <citation type="submission" date="2024-10" db="EMBL/GenBank/DDBJ databases">
        <title>The Natural Products Discovery Center: Release of the First 8490 Sequenced Strains for Exploring Actinobacteria Biosynthetic Diversity.</title>
        <authorList>
            <person name="Kalkreuter E."/>
            <person name="Kautsar S.A."/>
            <person name="Yang D."/>
            <person name="Bader C.D."/>
            <person name="Teijaro C.N."/>
            <person name="Fluegel L."/>
            <person name="Davis C.M."/>
            <person name="Simpson J.R."/>
            <person name="Lauterbach L."/>
            <person name="Steele A.D."/>
            <person name="Gui C."/>
            <person name="Meng S."/>
            <person name="Li G."/>
            <person name="Viehrig K."/>
            <person name="Ye F."/>
            <person name="Su P."/>
            <person name="Kiefer A.F."/>
            <person name="Nichols A."/>
            <person name="Cepeda A.J."/>
            <person name="Yan W."/>
            <person name="Fan B."/>
            <person name="Jiang Y."/>
            <person name="Adhikari A."/>
            <person name="Zheng C.-J."/>
            <person name="Schuster L."/>
            <person name="Cowan T.M."/>
            <person name="Smanski M.J."/>
            <person name="Chevrette M.G."/>
            <person name="De Carvalho L.P.S."/>
            <person name="Shen B."/>
        </authorList>
    </citation>
    <scope>NUCLEOTIDE SEQUENCE [LARGE SCALE GENOMIC DNA]</scope>
    <source>
        <strain evidence="7 8">NPDC002173</strain>
    </source>
</reference>
<evidence type="ECO:0000256" key="5">
    <source>
        <dbReference type="ARBA" id="ARBA00023136"/>
    </source>
</evidence>
<evidence type="ECO:0000313" key="8">
    <source>
        <dbReference type="Proteomes" id="UP001602013"/>
    </source>
</evidence>
<evidence type="ECO:0000256" key="3">
    <source>
        <dbReference type="ARBA" id="ARBA00022960"/>
    </source>
</evidence>
<gene>
    <name evidence="7" type="ORF">ACFYXI_35555</name>
</gene>
<evidence type="ECO:0000313" key="7">
    <source>
        <dbReference type="EMBL" id="MFF3670917.1"/>
    </source>
</evidence>
<evidence type="ECO:0000256" key="1">
    <source>
        <dbReference type="ARBA" id="ARBA00004141"/>
    </source>
</evidence>
<dbReference type="PANTHER" id="PTHR30474:SF3">
    <property type="entry name" value="PEPTIDOGLYCAN GLYCOSYLTRANSFERASE RODA"/>
    <property type="match status" value="1"/>
</dbReference>
<feature type="transmembrane region" description="Helical" evidence="6">
    <location>
        <begin position="68"/>
        <end position="86"/>
    </location>
</feature>
<evidence type="ECO:0000256" key="4">
    <source>
        <dbReference type="ARBA" id="ARBA00022989"/>
    </source>
</evidence>
<name>A0ABW6T1G5_9ACTN</name>
<evidence type="ECO:0000256" key="2">
    <source>
        <dbReference type="ARBA" id="ARBA00022692"/>
    </source>
</evidence>
<comment type="subcellular location">
    <subcellularLocation>
        <location evidence="1">Membrane</location>
        <topology evidence="1">Multi-pass membrane protein</topology>
    </subcellularLocation>
</comment>
<dbReference type="PANTHER" id="PTHR30474">
    <property type="entry name" value="CELL CYCLE PROTEIN"/>
    <property type="match status" value="1"/>
</dbReference>
<feature type="transmembrane region" description="Helical" evidence="6">
    <location>
        <begin position="12"/>
        <end position="31"/>
    </location>
</feature>
<dbReference type="InterPro" id="IPR001182">
    <property type="entry name" value="FtsW/RodA"/>
</dbReference>
<dbReference type="RefSeq" id="WP_387417148.1">
    <property type="nucleotide sequence ID" value="NZ_JBIASD010000037.1"/>
</dbReference>
<keyword evidence="2 6" id="KW-0812">Transmembrane</keyword>
<feature type="transmembrane region" description="Helical" evidence="6">
    <location>
        <begin position="251"/>
        <end position="270"/>
    </location>
</feature>
<feature type="transmembrane region" description="Helical" evidence="6">
    <location>
        <begin position="368"/>
        <end position="390"/>
    </location>
</feature>
<feature type="transmembrane region" description="Helical" evidence="6">
    <location>
        <begin position="37"/>
        <end position="56"/>
    </location>
</feature>
<organism evidence="7 8">
    <name type="scientific">Microtetraspora malaysiensis</name>
    <dbReference type="NCBI Taxonomy" id="161358"/>
    <lineage>
        <taxon>Bacteria</taxon>
        <taxon>Bacillati</taxon>
        <taxon>Actinomycetota</taxon>
        <taxon>Actinomycetes</taxon>
        <taxon>Streptosporangiales</taxon>
        <taxon>Streptosporangiaceae</taxon>
        <taxon>Microtetraspora</taxon>
    </lineage>
</organism>
<dbReference type="Pfam" id="PF01098">
    <property type="entry name" value="FTSW_RODA_SPOVE"/>
    <property type="match status" value="1"/>
</dbReference>
<keyword evidence="3" id="KW-0133">Cell shape</keyword>
<keyword evidence="5 6" id="KW-0472">Membrane</keyword>
<feature type="transmembrane region" description="Helical" evidence="6">
    <location>
        <begin position="402"/>
        <end position="421"/>
    </location>
</feature>
<feature type="transmembrane region" description="Helical" evidence="6">
    <location>
        <begin position="167"/>
        <end position="184"/>
    </location>
</feature>
<feature type="transmembrane region" description="Helical" evidence="6">
    <location>
        <begin position="336"/>
        <end position="356"/>
    </location>
</feature>
<feature type="transmembrane region" description="Helical" evidence="6">
    <location>
        <begin position="126"/>
        <end position="147"/>
    </location>
</feature>